<name>A0ABU0G6L2_9HYPH</name>
<dbReference type="InterPro" id="IPR051010">
    <property type="entry name" value="BCAA_transport"/>
</dbReference>
<comment type="similarity">
    <text evidence="1">Belongs to the leucine-binding protein family.</text>
</comment>
<evidence type="ECO:0000313" key="5">
    <source>
        <dbReference type="EMBL" id="MDQ0420743.1"/>
    </source>
</evidence>
<dbReference type="RefSeq" id="WP_307371746.1">
    <property type="nucleotide sequence ID" value="NZ_JAUSUW010000004.1"/>
</dbReference>
<evidence type="ECO:0000313" key="6">
    <source>
        <dbReference type="Proteomes" id="UP001238496"/>
    </source>
</evidence>
<dbReference type="InterPro" id="IPR006311">
    <property type="entry name" value="TAT_signal"/>
</dbReference>
<dbReference type="SUPFAM" id="SSF53822">
    <property type="entry name" value="Periplasmic binding protein-like I"/>
    <property type="match status" value="1"/>
</dbReference>
<keyword evidence="3" id="KW-0813">Transport</keyword>
<keyword evidence="3" id="KW-0029">Amino-acid transport</keyword>
<dbReference type="InterPro" id="IPR028082">
    <property type="entry name" value="Peripla_BP_I"/>
</dbReference>
<dbReference type="EMBL" id="JAUSUW010000004">
    <property type="protein sequence ID" value="MDQ0420743.1"/>
    <property type="molecule type" value="Genomic_DNA"/>
</dbReference>
<evidence type="ECO:0000256" key="1">
    <source>
        <dbReference type="ARBA" id="ARBA00010062"/>
    </source>
</evidence>
<dbReference type="InterPro" id="IPR028081">
    <property type="entry name" value="Leu-bd"/>
</dbReference>
<dbReference type="PANTHER" id="PTHR30483">
    <property type="entry name" value="LEUCINE-SPECIFIC-BINDING PROTEIN"/>
    <property type="match status" value="1"/>
</dbReference>
<reference evidence="5 6" key="1">
    <citation type="submission" date="2023-07" db="EMBL/GenBank/DDBJ databases">
        <title>Genomic Encyclopedia of Type Strains, Phase IV (KMG-IV): sequencing the most valuable type-strain genomes for metagenomic binning, comparative biology and taxonomic classification.</title>
        <authorList>
            <person name="Goeker M."/>
        </authorList>
    </citation>
    <scope>NUCLEOTIDE SEQUENCE [LARGE SCALE GENOMIC DNA]</scope>
    <source>
        <strain evidence="5 6">DSM 1111</strain>
    </source>
</reference>
<keyword evidence="2" id="KW-0732">Signal</keyword>
<dbReference type="CDD" id="cd06337">
    <property type="entry name" value="PBP1_ABC_ligand_binding-like"/>
    <property type="match status" value="1"/>
</dbReference>
<keyword evidence="6" id="KW-1185">Reference proteome</keyword>
<accession>A0ABU0G6L2</accession>
<proteinExistence type="inferred from homology"/>
<gene>
    <name evidence="5" type="ORF">J2045_001767</name>
</gene>
<evidence type="ECO:0000256" key="3">
    <source>
        <dbReference type="ARBA" id="ARBA00022970"/>
    </source>
</evidence>
<comment type="caution">
    <text evidence="5">The sequence shown here is derived from an EMBL/GenBank/DDBJ whole genome shotgun (WGS) entry which is preliminary data.</text>
</comment>
<evidence type="ECO:0000259" key="4">
    <source>
        <dbReference type="Pfam" id="PF13458"/>
    </source>
</evidence>
<dbReference type="Pfam" id="PF13458">
    <property type="entry name" value="Peripla_BP_6"/>
    <property type="match status" value="1"/>
</dbReference>
<feature type="domain" description="Leucine-binding protein" evidence="4">
    <location>
        <begin position="43"/>
        <end position="386"/>
    </location>
</feature>
<dbReference type="Proteomes" id="UP001238496">
    <property type="component" value="Unassembled WGS sequence"/>
</dbReference>
<dbReference type="Gene3D" id="3.40.50.2300">
    <property type="match status" value="2"/>
</dbReference>
<sequence length="437" mass="45683">MNEMKVETTRRKLLQGAGMAAGGVVAALAAPAFVRSAFASGDTINIGWVNARSGPLSAFAEADEYVLSLVNAALTGGVEIGGKTYAVNFVLKDTQSDPVTGSKVAKELISSDMVDIVMTSSTPETINPVADASEAGGVPCISTVAPWEAVYFGRGAKPGAPSPFKWTYHFSFGASDFAAVYADQWSKIETNKKVGVLLPNDADGNAIRAIMIPALEKAGFTVTDAGPYENGLTDFSAQISTFLDAGVEIVNSFPFPPDFPVFWRQAAQRGLAQRVKIMQVAKAGLFEPELEVLGELGNGIAAGAYWHRAFPFVSPVTGKTCSELADGFEEATGKPWSQQVGAQMALFDATIGALKASGNPKDKAAVAAALASLKVETATGIVDFTAGPVPNCAATGLVGTQWMMKEGGKFPFTLEVTSNVLVPDVPITAPLQPFELG</sequence>
<dbReference type="PANTHER" id="PTHR30483:SF6">
    <property type="entry name" value="PERIPLASMIC BINDING PROTEIN OF ABC TRANSPORTER FOR NATURAL AMINO ACIDS"/>
    <property type="match status" value="1"/>
</dbReference>
<protein>
    <submittedName>
        <fullName evidence="5">Branched-chain amino acid transport system substrate-binding protein</fullName>
    </submittedName>
</protein>
<organism evidence="5 6">
    <name type="scientific">Peteryoungia aggregata LMG 23059</name>
    <dbReference type="NCBI Taxonomy" id="1368425"/>
    <lineage>
        <taxon>Bacteria</taxon>
        <taxon>Pseudomonadati</taxon>
        <taxon>Pseudomonadota</taxon>
        <taxon>Alphaproteobacteria</taxon>
        <taxon>Hyphomicrobiales</taxon>
        <taxon>Rhizobiaceae</taxon>
        <taxon>Peteryoungia</taxon>
    </lineage>
</organism>
<dbReference type="PROSITE" id="PS51318">
    <property type="entry name" value="TAT"/>
    <property type="match status" value="1"/>
</dbReference>
<evidence type="ECO:0000256" key="2">
    <source>
        <dbReference type="ARBA" id="ARBA00022729"/>
    </source>
</evidence>